<gene>
    <name evidence="1" type="ORF">DNTS_013546</name>
</gene>
<dbReference type="EMBL" id="SRMA01002113">
    <property type="protein sequence ID" value="TRZ03977.1"/>
    <property type="molecule type" value="Genomic_DNA"/>
</dbReference>
<sequence length="216" mass="24399">RNDHNLQHQHWLKRHQMMIPFRFYQDASYGKGPKLLKKGKAPSGKIDVDKNLWHLLEHAPKGGANYLIWGSWGQAKWSHSFQSLSMGEKVLMEEVKIAGDKSEAGITSSLDSSQRGADRACAGDRGMVENSQTIALNRRRAADLNVTYPSIILQSAPPGDKEDRSEQRDHGVSRSEFLLWIVCAADAEEQHFSVEWKSKAFWCSAELEDLQHRDSG</sequence>
<feature type="non-terminal residue" evidence="1">
    <location>
        <position position="1"/>
    </location>
</feature>
<evidence type="ECO:0000313" key="2">
    <source>
        <dbReference type="Proteomes" id="UP000316079"/>
    </source>
</evidence>
<dbReference type="Proteomes" id="UP000316079">
    <property type="component" value="Unassembled WGS sequence"/>
</dbReference>
<proteinExistence type="predicted"/>
<protein>
    <submittedName>
        <fullName evidence="1">Uncharacterized protein</fullName>
    </submittedName>
</protein>
<name>A0A553RP63_9TELE</name>
<accession>A0A553RP63</accession>
<dbReference type="AlphaFoldDB" id="A0A553RP63"/>
<organism evidence="1 2">
    <name type="scientific">Danionella cerebrum</name>
    <dbReference type="NCBI Taxonomy" id="2873325"/>
    <lineage>
        <taxon>Eukaryota</taxon>
        <taxon>Metazoa</taxon>
        <taxon>Chordata</taxon>
        <taxon>Craniata</taxon>
        <taxon>Vertebrata</taxon>
        <taxon>Euteleostomi</taxon>
        <taxon>Actinopterygii</taxon>
        <taxon>Neopterygii</taxon>
        <taxon>Teleostei</taxon>
        <taxon>Ostariophysi</taxon>
        <taxon>Cypriniformes</taxon>
        <taxon>Danionidae</taxon>
        <taxon>Danioninae</taxon>
        <taxon>Danionella</taxon>
    </lineage>
</organism>
<comment type="caution">
    <text evidence="1">The sequence shown here is derived from an EMBL/GenBank/DDBJ whole genome shotgun (WGS) entry which is preliminary data.</text>
</comment>
<keyword evidence="2" id="KW-1185">Reference proteome</keyword>
<evidence type="ECO:0000313" key="1">
    <source>
        <dbReference type="EMBL" id="TRZ03977.1"/>
    </source>
</evidence>
<reference evidence="1 2" key="1">
    <citation type="journal article" date="2019" name="Sci. Data">
        <title>Hybrid genome assembly and annotation of Danionella translucida.</title>
        <authorList>
            <person name="Kadobianskyi M."/>
            <person name="Schulze L."/>
            <person name="Schuelke M."/>
            <person name="Judkewitz B."/>
        </authorList>
    </citation>
    <scope>NUCLEOTIDE SEQUENCE [LARGE SCALE GENOMIC DNA]</scope>
    <source>
        <strain evidence="1 2">Bolton</strain>
    </source>
</reference>